<dbReference type="Proteomes" id="UP001242903">
    <property type="component" value="Unassembled WGS sequence"/>
</dbReference>
<dbReference type="RefSeq" id="WP_185912935.1">
    <property type="nucleotide sequence ID" value="NZ_BMBR01000002.1"/>
</dbReference>
<accession>A0ABT7S0I2</accession>
<dbReference type="GeneID" id="97231235"/>
<evidence type="ECO:0000313" key="1">
    <source>
        <dbReference type="EMBL" id="MDM7646404.1"/>
    </source>
</evidence>
<gene>
    <name evidence="1" type="ORF">QUE93_05165</name>
</gene>
<proteinExistence type="predicted"/>
<reference evidence="1 2" key="1">
    <citation type="submission" date="2023-06" db="EMBL/GenBank/DDBJ databases">
        <title>Draft Genome Sequences of lactic acid bacteria strains isolated from fermented milk products.</title>
        <authorList>
            <person name="Elcheninov A.G."/>
            <person name="Klyukina A."/>
            <person name="Zayulina K.S."/>
            <person name="Gavirova L.A."/>
            <person name="Shcherbakova P.A."/>
            <person name="Shestakov A.I."/>
            <person name="Kublanov I.V."/>
            <person name="Kochetkova T.V."/>
        </authorList>
    </citation>
    <scope>NUCLEOTIDE SEQUENCE [LARGE SCALE GENOMIC DNA]</scope>
    <source>
        <strain evidence="1 2">TOM.81</strain>
    </source>
</reference>
<organism evidence="1 2">
    <name type="scientific">Leuconostoc falkenbergense</name>
    <dbReference type="NCBI Taxonomy" id="2766470"/>
    <lineage>
        <taxon>Bacteria</taxon>
        <taxon>Bacillati</taxon>
        <taxon>Bacillota</taxon>
        <taxon>Bacilli</taxon>
        <taxon>Lactobacillales</taxon>
        <taxon>Lactobacillaceae</taxon>
        <taxon>Leuconostoc</taxon>
    </lineage>
</organism>
<comment type="caution">
    <text evidence="1">The sequence shown here is derived from an EMBL/GenBank/DDBJ whole genome shotgun (WGS) entry which is preliminary data.</text>
</comment>
<keyword evidence="2" id="KW-1185">Reference proteome</keyword>
<name>A0ABT7S0I2_9LACO</name>
<sequence>MDNITISIAFRVTIKDCSTDKYGFFAKVLAIKLAITAANNAIVIFSGQQSQK</sequence>
<protein>
    <submittedName>
        <fullName evidence="1">Uncharacterized protein</fullName>
    </submittedName>
</protein>
<dbReference type="EMBL" id="JAUCAQ010000009">
    <property type="protein sequence ID" value="MDM7646404.1"/>
    <property type="molecule type" value="Genomic_DNA"/>
</dbReference>
<evidence type="ECO:0000313" key="2">
    <source>
        <dbReference type="Proteomes" id="UP001242903"/>
    </source>
</evidence>